<name>A0A0F9XCI6_TRIHA</name>
<dbReference type="Proteomes" id="UP000034112">
    <property type="component" value="Unassembled WGS sequence"/>
</dbReference>
<evidence type="ECO:0000313" key="2">
    <source>
        <dbReference type="Proteomes" id="UP000034112"/>
    </source>
</evidence>
<accession>A0A0F9XCI6</accession>
<gene>
    <name evidence="1" type="ORF">THAR02_09505</name>
</gene>
<organism evidence="1 2">
    <name type="scientific">Trichoderma harzianum</name>
    <name type="common">Hypocrea lixii</name>
    <dbReference type="NCBI Taxonomy" id="5544"/>
    <lineage>
        <taxon>Eukaryota</taxon>
        <taxon>Fungi</taxon>
        <taxon>Dikarya</taxon>
        <taxon>Ascomycota</taxon>
        <taxon>Pezizomycotina</taxon>
        <taxon>Sordariomycetes</taxon>
        <taxon>Hypocreomycetidae</taxon>
        <taxon>Hypocreales</taxon>
        <taxon>Hypocreaceae</taxon>
        <taxon>Trichoderma</taxon>
    </lineage>
</organism>
<proteinExistence type="predicted"/>
<sequence length="179" mass="20221">MAPKTWAIRRSNGNRYGARAVRYINRRSYVVLRAFPGQTGQPTPFLRRCALSYGVPVCTEYRVRVQLLRTHHLKQVPAEATQALNGLTHMVQLQARPRGTEYSCGRLPGPSSASNTITLRDHQNGLRPAGPSIWPSYETITQRYSSQSPGPRRFMLDALCNAMPERRCSVARLREPQTD</sequence>
<reference evidence="2" key="1">
    <citation type="journal article" date="2015" name="Genome Announc.">
        <title>Draft whole-genome sequence of the biocontrol agent Trichoderma harzianum T6776.</title>
        <authorList>
            <person name="Baroncelli R."/>
            <person name="Piaggeschi G."/>
            <person name="Fiorini L."/>
            <person name="Bertolini E."/>
            <person name="Zapparata A."/>
            <person name="Pe M.E."/>
            <person name="Sarrocco S."/>
            <person name="Vannacci G."/>
        </authorList>
    </citation>
    <scope>NUCLEOTIDE SEQUENCE [LARGE SCALE GENOMIC DNA]</scope>
    <source>
        <strain evidence="2">T6776</strain>
    </source>
</reference>
<dbReference type="AlphaFoldDB" id="A0A0F9XCI6"/>
<comment type="caution">
    <text evidence="1">The sequence shown here is derived from an EMBL/GenBank/DDBJ whole genome shotgun (WGS) entry which is preliminary data.</text>
</comment>
<protein>
    <submittedName>
        <fullName evidence="1">Uncharacterized protein</fullName>
    </submittedName>
</protein>
<evidence type="ECO:0000313" key="1">
    <source>
        <dbReference type="EMBL" id="KKO98397.1"/>
    </source>
</evidence>
<dbReference type="EMBL" id="JOKZ01000425">
    <property type="protein sequence ID" value="KKO98397.1"/>
    <property type="molecule type" value="Genomic_DNA"/>
</dbReference>